<gene>
    <name evidence="1" type="ORF">ENF32_04480</name>
</gene>
<accession>A0A7C0U710</accession>
<dbReference type="Pfam" id="PF19027">
    <property type="entry name" value="DUF5752"/>
    <property type="match status" value="1"/>
</dbReference>
<reference evidence="1" key="1">
    <citation type="journal article" date="2020" name="mSystems">
        <title>Genome- and Community-Level Interaction Insights into Carbon Utilization and Element Cycling Functions of Hydrothermarchaeota in Hydrothermal Sediment.</title>
        <authorList>
            <person name="Zhou Z."/>
            <person name="Liu Y."/>
            <person name="Xu W."/>
            <person name="Pan J."/>
            <person name="Luo Z.H."/>
            <person name="Li M."/>
        </authorList>
    </citation>
    <scope>NUCLEOTIDE SEQUENCE [LARGE SCALE GENOMIC DNA]</scope>
    <source>
        <strain evidence="1">HyVt-115</strain>
    </source>
</reference>
<organism evidence="1">
    <name type="scientific">Thermosulfidibacter takaii</name>
    <dbReference type="NCBI Taxonomy" id="412593"/>
    <lineage>
        <taxon>Bacteria</taxon>
        <taxon>Pseudomonadati</taxon>
        <taxon>Thermosulfidibacterota</taxon>
        <taxon>Thermosulfidibacteria</taxon>
        <taxon>Thermosulfidibacterales</taxon>
        <taxon>Thermosulfidibacteraceae</taxon>
    </lineage>
</organism>
<dbReference type="Proteomes" id="UP000885690">
    <property type="component" value="Unassembled WGS sequence"/>
</dbReference>
<dbReference type="InterPro" id="IPR044036">
    <property type="entry name" value="DUF5752"/>
</dbReference>
<dbReference type="AlphaFoldDB" id="A0A7C0U710"/>
<protein>
    <submittedName>
        <fullName evidence="1">Uncharacterized protein</fullName>
    </submittedName>
</protein>
<sequence>MKDCALVSISTGKKAYSLAELLDQLRGIHPGSIYHHFWSRLLRPSFDHPEFHNDFAAWAHHDIHDETLAERLNIIDPQDFNTLEDLRQELIDNIEERMDESEFLPWAKAKAPFYFVRSQIVVLDTGRRIYHPEELAQAVASMSLGSIFYHFIDARRRTDMGVDDFRAWLIPMGKYSDVVESLANIDPYFTTLSELKEELVILFSKYFKTGVNL</sequence>
<name>A0A7C0U710_9BACT</name>
<comment type="caution">
    <text evidence="1">The sequence shown here is derived from an EMBL/GenBank/DDBJ whole genome shotgun (WGS) entry which is preliminary data.</text>
</comment>
<dbReference type="EMBL" id="DQWS01000167">
    <property type="protein sequence ID" value="HDD53303.1"/>
    <property type="molecule type" value="Genomic_DNA"/>
</dbReference>
<proteinExistence type="predicted"/>
<evidence type="ECO:0000313" key="1">
    <source>
        <dbReference type="EMBL" id="HDD53303.1"/>
    </source>
</evidence>